<organism evidence="6 7">
    <name type="scientific">Candidatus Ordinivivax streblomastigis</name>
    <dbReference type="NCBI Taxonomy" id="2540710"/>
    <lineage>
        <taxon>Bacteria</taxon>
        <taxon>Pseudomonadati</taxon>
        <taxon>Bacteroidota</taxon>
        <taxon>Bacteroidia</taxon>
        <taxon>Bacteroidales</taxon>
        <taxon>Candidatus Ordinivivax</taxon>
    </lineage>
</organism>
<reference evidence="6 7" key="1">
    <citation type="submission" date="2019-03" db="EMBL/GenBank/DDBJ databases">
        <title>Single cell metagenomics reveals metabolic interactions within the superorganism composed of flagellate Streblomastix strix and complex community of Bacteroidetes bacteria on its surface.</title>
        <authorList>
            <person name="Treitli S.C."/>
            <person name="Kolisko M."/>
            <person name="Husnik F."/>
            <person name="Keeling P."/>
            <person name="Hampl V."/>
        </authorList>
    </citation>
    <scope>NUCLEOTIDE SEQUENCE [LARGE SCALE GENOMIC DNA]</scope>
    <source>
        <strain evidence="6">St1</strain>
    </source>
</reference>
<feature type="domain" description="CzcB-like C-terminal circularly permuted SH3-like" evidence="5">
    <location>
        <begin position="336"/>
        <end position="388"/>
    </location>
</feature>
<dbReference type="Gene3D" id="2.40.30.170">
    <property type="match status" value="1"/>
</dbReference>
<evidence type="ECO:0000259" key="5">
    <source>
        <dbReference type="Pfam" id="PF25975"/>
    </source>
</evidence>
<keyword evidence="4" id="KW-0732">Signal</keyword>
<protein>
    <recommendedName>
        <fullName evidence="5">CzcB-like C-terminal circularly permuted SH3-like domain-containing protein</fullName>
    </recommendedName>
</protein>
<gene>
    <name evidence="6" type="ORF">EZS26_002660</name>
</gene>
<dbReference type="PANTHER" id="PTHR32347">
    <property type="entry name" value="EFFLUX SYSTEM COMPONENT YKNX-RELATED"/>
    <property type="match status" value="1"/>
</dbReference>
<feature type="signal peptide" evidence="4">
    <location>
        <begin position="1"/>
        <end position="21"/>
    </location>
</feature>
<comment type="subcellular location">
    <subcellularLocation>
        <location evidence="1">Cell envelope</location>
    </subcellularLocation>
</comment>
<evidence type="ECO:0000256" key="1">
    <source>
        <dbReference type="ARBA" id="ARBA00004196"/>
    </source>
</evidence>
<evidence type="ECO:0000313" key="7">
    <source>
        <dbReference type="Proteomes" id="UP000324575"/>
    </source>
</evidence>
<dbReference type="PROSITE" id="PS51257">
    <property type="entry name" value="PROKAR_LIPOPROTEIN"/>
    <property type="match status" value="1"/>
</dbReference>
<dbReference type="Pfam" id="PF25975">
    <property type="entry name" value="CzcB_C"/>
    <property type="match status" value="1"/>
</dbReference>
<comment type="caution">
    <text evidence="6">The sequence shown here is derived from an EMBL/GenBank/DDBJ whole genome shotgun (WGS) entry which is preliminary data.</text>
</comment>
<evidence type="ECO:0000256" key="2">
    <source>
        <dbReference type="ARBA" id="ARBA00023054"/>
    </source>
</evidence>
<dbReference type="Gene3D" id="2.40.420.20">
    <property type="match status" value="1"/>
</dbReference>
<evidence type="ECO:0000313" key="6">
    <source>
        <dbReference type="EMBL" id="KAA6301206.1"/>
    </source>
</evidence>
<proteinExistence type="predicted"/>
<dbReference type="InterPro" id="IPR050465">
    <property type="entry name" value="UPF0194_transport"/>
</dbReference>
<dbReference type="Proteomes" id="UP000324575">
    <property type="component" value="Unassembled WGS sequence"/>
</dbReference>
<dbReference type="EMBL" id="SNRX01000024">
    <property type="protein sequence ID" value="KAA6301206.1"/>
    <property type="molecule type" value="Genomic_DNA"/>
</dbReference>
<feature type="chain" id="PRO_5024391742" description="CzcB-like C-terminal circularly permuted SH3-like domain-containing protein" evidence="4">
    <location>
        <begin position="22"/>
        <end position="395"/>
    </location>
</feature>
<evidence type="ECO:0000256" key="3">
    <source>
        <dbReference type="SAM" id="Coils"/>
    </source>
</evidence>
<dbReference type="InterPro" id="IPR058649">
    <property type="entry name" value="CzcB_C"/>
</dbReference>
<keyword evidence="2 3" id="KW-0175">Coiled coil</keyword>
<sequence>MKPYQLLFTVFLCALFSSCQSNENENLPTYTVVSRNFVHAVYLDGFVEPVNALTVACPRQVDGTITFLIEDGTRVTEGTVLARIEDANIETYYDQWLSNYESVQAELAKLQVNHALQYALMEAQVRNNAVTTEIAHLDSLQIQYASPNQIRIKELELQKAAIEKAKLEKKLQSLAVIQKSEILQLTTALQFYSRKIDEIKEIKTSLTIKASKSGVAIRSVSPMYRRKLQAGDNVWQGIPLVEVPETTSMKVKMTALESDYKSVTVGDSVEFTFDALPGNRAFGKITTKSPVGQPYQEGSKVKVYEMEASVDSVQTMPEPGFSAQCKVIIKQVRDTVVIPQVAVFEEDSSKVVYLKTRKGYQPRPIKTGSSSPKEIIVTEGLKGKEIIALIKPKKK</sequence>
<dbReference type="GO" id="GO:0030313">
    <property type="term" value="C:cell envelope"/>
    <property type="evidence" value="ECO:0007669"/>
    <property type="project" value="UniProtKB-SubCell"/>
</dbReference>
<accession>A0A5M8NWJ4</accession>
<evidence type="ECO:0000256" key="4">
    <source>
        <dbReference type="SAM" id="SignalP"/>
    </source>
</evidence>
<dbReference type="AlphaFoldDB" id="A0A5M8NWJ4"/>
<feature type="coiled-coil region" evidence="3">
    <location>
        <begin position="150"/>
        <end position="177"/>
    </location>
</feature>
<name>A0A5M8NWJ4_9BACT</name>